<dbReference type="EC" id="3.6.3.17" evidence="6"/>
<dbReference type="PROSITE" id="PS00211">
    <property type="entry name" value="ABC_TRANSPORTER_1"/>
    <property type="match status" value="1"/>
</dbReference>
<dbReference type="InterPro" id="IPR003439">
    <property type="entry name" value="ABC_transporter-like_ATP-bd"/>
</dbReference>
<dbReference type="SUPFAM" id="SSF52540">
    <property type="entry name" value="P-loop containing nucleoside triphosphate hydrolases"/>
    <property type="match status" value="2"/>
</dbReference>
<name>A0A3P3XPW1_9SPIR</name>
<dbReference type="Pfam" id="PF00005">
    <property type="entry name" value="ABC_tran"/>
    <property type="match status" value="2"/>
</dbReference>
<keyword evidence="4 6" id="KW-0067">ATP-binding</keyword>
<evidence type="ECO:0000256" key="3">
    <source>
        <dbReference type="ARBA" id="ARBA00022741"/>
    </source>
</evidence>
<keyword evidence="1" id="KW-0813">Transport</keyword>
<evidence type="ECO:0000256" key="1">
    <source>
        <dbReference type="ARBA" id="ARBA00022448"/>
    </source>
</evidence>
<dbReference type="SMART" id="SM00382">
    <property type="entry name" value="AAA"/>
    <property type="match status" value="2"/>
</dbReference>
<reference evidence="6" key="1">
    <citation type="submission" date="2017-02" db="EMBL/GenBank/DDBJ databases">
        <authorList>
            <person name="Regsiter A."/>
            <person name="William W."/>
        </authorList>
    </citation>
    <scope>NUCLEOTIDE SEQUENCE</scope>
    <source>
        <strain evidence="6">BdmA 4</strain>
    </source>
</reference>
<evidence type="ECO:0000256" key="2">
    <source>
        <dbReference type="ARBA" id="ARBA00022737"/>
    </source>
</evidence>
<dbReference type="InterPro" id="IPR017871">
    <property type="entry name" value="ABC_transporter-like_CS"/>
</dbReference>
<organism evidence="6">
    <name type="scientific">uncultured spirochete</name>
    <dbReference type="NCBI Taxonomy" id="156406"/>
    <lineage>
        <taxon>Bacteria</taxon>
        <taxon>Pseudomonadati</taxon>
        <taxon>Spirochaetota</taxon>
        <taxon>Spirochaetia</taxon>
        <taxon>Spirochaetales</taxon>
        <taxon>environmental samples</taxon>
    </lineage>
</organism>
<feature type="domain" description="ABC transporter" evidence="5">
    <location>
        <begin position="266"/>
        <end position="511"/>
    </location>
</feature>
<accession>A0A3P3XPW1</accession>
<dbReference type="CDD" id="cd03215">
    <property type="entry name" value="ABC_Carb_Monos_II"/>
    <property type="match status" value="1"/>
</dbReference>
<keyword evidence="6" id="KW-0378">Hydrolase</keyword>
<dbReference type="PROSITE" id="PS50893">
    <property type="entry name" value="ABC_TRANSPORTER_2"/>
    <property type="match status" value="2"/>
</dbReference>
<dbReference type="InterPro" id="IPR050107">
    <property type="entry name" value="ABC_carbohydrate_import_ATPase"/>
</dbReference>
<dbReference type="GO" id="GO:0016887">
    <property type="term" value="F:ATP hydrolysis activity"/>
    <property type="evidence" value="ECO:0007669"/>
    <property type="project" value="InterPro"/>
</dbReference>
<dbReference type="EMBL" id="FWDO01000004">
    <property type="protein sequence ID" value="SLM18079.1"/>
    <property type="molecule type" value="Genomic_DNA"/>
</dbReference>
<dbReference type="InterPro" id="IPR003593">
    <property type="entry name" value="AAA+_ATPase"/>
</dbReference>
<keyword evidence="3" id="KW-0547">Nucleotide-binding</keyword>
<dbReference type="AlphaFoldDB" id="A0A3P3XPW1"/>
<dbReference type="PANTHER" id="PTHR43790:SF9">
    <property type="entry name" value="GALACTOFURANOSE TRANSPORTER ATP-BINDING PROTEIN YTFR"/>
    <property type="match status" value="1"/>
</dbReference>
<protein>
    <submittedName>
        <fullName evidence="6">Putative ribose/galactose/methyl galactoside import ATP-binding protein</fullName>
        <ecNumber evidence="6">3.6.3.17</ecNumber>
    </submittedName>
</protein>
<dbReference type="InterPro" id="IPR027417">
    <property type="entry name" value="P-loop_NTPase"/>
</dbReference>
<evidence type="ECO:0000259" key="5">
    <source>
        <dbReference type="PROSITE" id="PS50893"/>
    </source>
</evidence>
<feature type="domain" description="ABC transporter" evidence="5">
    <location>
        <begin position="19"/>
        <end position="256"/>
    </location>
</feature>
<evidence type="ECO:0000256" key="4">
    <source>
        <dbReference type="ARBA" id="ARBA00022840"/>
    </source>
</evidence>
<gene>
    <name evidence="6" type="ORF">SPIRO4BDMA_40651</name>
</gene>
<sequence>MTSRFSADTSVQAAALPLVELKNCTMEFPGVRALDNVNFTLMPGECHGLVGENGAGKSTLSTCITGENRMTRGELFIEGKKVRLSGYSIKESQRLGLQVVHQEFQLMSDMTGLENIFIGHYARKAGLIDWKTLNRKARELMDFLQCDVNLNVPVHYLRTAEKQIIQFAKAVQSESKVLILDELTAVLQEKDILNIFRIIGILKAKGMGIIYISHRLNEIFECCDSYTVLCDGRHISSGNVRDIDQKELIKMIIGRELTQAYPTMNTEFGDVMLEVKGLTAPKAFRDIDFQVRSGEVIGLAGLVGAGKTELVQAIFGTHPVTRGKIFIKGKEVKIKNPEHAIQLGLGYIPDERRTLGLNMKFDIKENTVLPSMNRFRKFKIFQDHVAEARSAYDINEKLELNYYSLWQSVEKLSGGNQQKIVIAKWMLRNSEIFLLDEPTRGIDVGAKFEIYKLINELTRQGKSVVMVSPELEELIGLCNRIYILYEGSIMDIVEGERKTQEVIISSLLGVNGK</sequence>
<proteinExistence type="predicted"/>
<dbReference type="CDD" id="cd03216">
    <property type="entry name" value="ABC_Carb_Monos_I"/>
    <property type="match status" value="1"/>
</dbReference>
<dbReference type="PANTHER" id="PTHR43790">
    <property type="entry name" value="CARBOHYDRATE TRANSPORT ATP-BINDING PROTEIN MG119-RELATED"/>
    <property type="match status" value="1"/>
</dbReference>
<dbReference type="Gene3D" id="3.40.50.300">
    <property type="entry name" value="P-loop containing nucleotide triphosphate hydrolases"/>
    <property type="match status" value="2"/>
</dbReference>
<keyword evidence="2" id="KW-0677">Repeat</keyword>
<dbReference type="GO" id="GO:0005524">
    <property type="term" value="F:ATP binding"/>
    <property type="evidence" value="ECO:0007669"/>
    <property type="project" value="UniProtKB-KW"/>
</dbReference>
<evidence type="ECO:0000313" key="6">
    <source>
        <dbReference type="EMBL" id="SLM18079.1"/>
    </source>
</evidence>